<comment type="caution">
    <text evidence="13">The sequence shown here is derived from an EMBL/GenBank/DDBJ whole genome shotgun (WGS) entry which is preliminary data.</text>
</comment>
<keyword evidence="11 12" id="KW-0472">Membrane</keyword>
<keyword evidence="7 12" id="KW-0809">Transit peptide</keyword>
<dbReference type="AlphaFoldDB" id="A0A6S7FYR1"/>
<evidence type="ECO:0000256" key="1">
    <source>
        <dbReference type="ARBA" id="ARBA00004434"/>
    </source>
</evidence>
<evidence type="ECO:0000256" key="9">
    <source>
        <dbReference type="ARBA" id="ARBA00023010"/>
    </source>
</evidence>
<keyword evidence="9 12" id="KW-0811">Translocation</keyword>
<comment type="subcellular location">
    <subcellularLocation>
        <location evidence="1 12">Mitochondrion inner membrane</location>
        <topology evidence="1 12">Single-pass membrane protein</topology>
    </subcellularLocation>
</comment>
<dbReference type="OrthoDB" id="287041at2759"/>
<name>A0A6S7FYR1_PARCT</name>
<evidence type="ECO:0000256" key="5">
    <source>
        <dbReference type="ARBA" id="ARBA00022792"/>
    </source>
</evidence>
<dbReference type="FunFam" id="3.40.50.1000:FF:000019">
    <property type="entry name" value="Mitochondrial import inner membrane translocase subunit TIM50"/>
    <property type="match status" value="1"/>
</dbReference>
<evidence type="ECO:0000313" key="14">
    <source>
        <dbReference type="Proteomes" id="UP001152795"/>
    </source>
</evidence>
<sequence length="367" mass="41883">MAVNRAILNLKIKSCCFQHAASLIRAKPLLISPHIRQLSFQCWRTNGMSFLKRFLPQYSQVGRYYEKAKERKGPSLRTWLSVGVGFMVGGAGIVVYLGWPDTGIDGKSVALYANEPAPLAYLYRARDKLKETWELFSEPSSELLLPEPLTEPYYQPPYTLVLEMTDVLIHPEYDRQSGWRFRKRPGVEAFLSQCKTPLFEIVVYTHENGFGAMPILEGLDPNGFVTYRLFRDATKYTNGTHVKDLGSLNRDLSKVIMIDCDAKATTGYERNTIVLKKWEGDPSDRTLFDLTPLLLAIATSNVEDVRTVLDYYRSEDDVIEAFKRNQARLREQQEILSQKQKEQGGQWGGLFGRRLFGQSTQSVKQDS</sequence>
<keyword evidence="4 12" id="KW-0812">Transmembrane</keyword>
<accession>A0A6S7FYR1</accession>
<organism evidence="13 14">
    <name type="scientific">Paramuricea clavata</name>
    <name type="common">Red gorgonian</name>
    <name type="synonym">Violescent sea-whip</name>
    <dbReference type="NCBI Taxonomy" id="317549"/>
    <lineage>
        <taxon>Eukaryota</taxon>
        <taxon>Metazoa</taxon>
        <taxon>Cnidaria</taxon>
        <taxon>Anthozoa</taxon>
        <taxon>Octocorallia</taxon>
        <taxon>Malacalcyonacea</taxon>
        <taxon>Plexauridae</taxon>
        <taxon>Paramuricea</taxon>
    </lineage>
</organism>
<evidence type="ECO:0000256" key="6">
    <source>
        <dbReference type="ARBA" id="ARBA00022927"/>
    </source>
</evidence>
<dbReference type="Proteomes" id="UP001152795">
    <property type="component" value="Unassembled WGS sequence"/>
</dbReference>
<dbReference type="GO" id="GO:0015031">
    <property type="term" value="P:protein transport"/>
    <property type="evidence" value="ECO:0007669"/>
    <property type="project" value="UniProtKB-KW"/>
</dbReference>
<comment type="similarity">
    <text evidence="2 12">Belongs to the TIM50 family.</text>
</comment>
<keyword evidence="8 12" id="KW-1133">Transmembrane helix</keyword>
<keyword evidence="10 12" id="KW-0496">Mitochondrion</keyword>
<dbReference type="GO" id="GO:0005744">
    <property type="term" value="C:TIM23 mitochondrial import inner membrane translocase complex"/>
    <property type="evidence" value="ECO:0007669"/>
    <property type="project" value="UniProtKB-UniRule"/>
</dbReference>
<dbReference type="InterPro" id="IPR023214">
    <property type="entry name" value="HAD_sf"/>
</dbReference>
<keyword evidence="3 12" id="KW-0813">Transport</keyword>
<dbReference type="Pfam" id="PF03031">
    <property type="entry name" value="NIF"/>
    <property type="match status" value="1"/>
</dbReference>
<keyword evidence="6 12" id="KW-0653">Protein transport</keyword>
<gene>
    <name evidence="13" type="ORF">PACLA_8A032138</name>
</gene>
<dbReference type="PROSITE" id="PS50969">
    <property type="entry name" value="FCP1"/>
    <property type="match status" value="1"/>
</dbReference>
<comment type="function">
    <text evidence="12">Essential component of the TIM23 complex, a complex that mediates the translocation of transit peptide-containing proteins across the mitochondrial inner membrane.</text>
</comment>
<reference evidence="13" key="1">
    <citation type="submission" date="2020-04" db="EMBL/GenBank/DDBJ databases">
        <authorList>
            <person name="Alioto T."/>
            <person name="Alioto T."/>
            <person name="Gomez Garrido J."/>
        </authorList>
    </citation>
    <scope>NUCLEOTIDE SEQUENCE</scope>
    <source>
        <strain evidence="13">A484AB</strain>
    </source>
</reference>
<evidence type="ECO:0000256" key="7">
    <source>
        <dbReference type="ARBA" id="ARBA00022946"/>
    </source>
</evidence>
<evidence type="ECO:0000256" key="8">
    <source>
        <dbReference type="ARBA" id="ARBA00022989"/>
    </source>
</evidence>
<dbReference type="SUPFAM" id="SSF56784">
    <property type="entry name" value="HAD-like"/>
    <property type="match status" value="1"/>
</dbReference>
<comment type="subunit">
    <text evidence="12">Component of the TIM23 complex.</text>
</comment>
<evidence type="ECO:0000256" key="3">
    <source>
        <dbReference type="ARBA" id="ARBA00022448"/>
    </source>
</evidence>
<dbReference type="InterPro" id="IPR036412">
    <property type="entry name" value="HAD-like_sf"/>
</dbReference>
<evidence type="ECO:0000256" key="10">
    <source>
        <dbReference type="ARBA" id="ARBA00023128"/>
    </source>
</evidence>
<dbReference type="CDD" id="cd07521">
    <property type="entry name" value="HAD_FCP1-like"/>
    <property type="match status" value="1"/>
</dbReference>
<keyword evidence="14" id="KW-1185">Reference proteome</keyword>
<evidence type="ECO:0000256" key="11">
    <source>
        <dbReference type="ARBA" id="ARBA00023136"/>
    </source>
</evidence>
<dbReference type="Gene3D" id="3.40.50.1000">
    <property type="entry name" value="HAD superfamily/HAD-like"/>
    <property type="match status" value="1"/>
</dbReference>
<dbReference type="PANTHER" id="PTHR12210">
    <property type="entry name" value="DULLARD PROTEIN PHOSPHATASE"/>
    <property type="match status" value="1"/>
</dbReference>
<evidence type="ECO:0000256" key="2">
    <source>
        <dbReference type="ARBA" id="ARBA00006344"/>
    </source>
</evidence>
<dbReference type="InterPro" id="IPR050365">
    <property type="entry name" value="TIM50"/>
</dbReference>
<evidence type="ECO:0000313" key="13">
    <source>
        <dbReference type="EMBL" id="CAB3985484.1"/>
    </source>
</evidence>
<keyword evidence="5" id="KW-0999">Mitochondrion inner membrane</keyword>
<feature type="transmembrane region" description="Helical" evidence="12">
    <location>
        <begin position="79"/>
        <end position="99"/>
    </location>
</feature>
<evidence type="ECO:0000256" key="4">
    <source>
        <dbReference type="ARBA" id="ARBA00022692"/>
    </source>
</evidence>
<proteinExistence type="inferred from homology"/>
<dbReference type="InterPro" id="IPR004274">
    <property type="entry name" value="FCP1_dom"/>
</dbReference>
<protein>
    <recommendedName>
        <fullName evidence="12">Mitochondrial import inner membrane translocase subunit TIM50</fullName>
    </recommendedName>
</protein>
<dbReference type="SMART" id="SM00577">
    <property type="entry name" value="CPDc"/>
    <property type="match status" value="1"/>
</dbReference>
<dbReference type="EMBL" id="CACRXK020000878">
    <property type="protein sequence ID" value="CAB3985484.1"/>
    <property type="molecule type" value="Genomic_DNA"/>
</dbReference>
<evidence type="ECO:0000256" key="12">
    <source>
        <dbReference type="RuleBase" id="RU365079"/>
    </source>
</evidence>